<feature type="compositionally biased region" description="Basic and acidic residues" evidence="1">
    <location>
        <begin position="28"/>
        <end position="42"/>
    </location>
</feature>
<evidence type="ECO:0000256" key="1">
    <source>
        <dbReference type="SAM" id="MobiDB-lite"/>
    </source>
</evidence>
<comment type="caution">
    <text evidence="2">The sequence shown here is derived from an EMBL/GenBank/DDBJ whole genome shotgun (WGS) entry which is preliminary data.</text>
</comment>
<feature type="region of interest" description="Disordered" evidence="1">
    <location>
        <begin position="212"/>
        <end position="272"/>
    </location>
</feature>
<feature type="region of interest" description="Disordered" evidence="1">
    <location>
        <begin position="105"/>
        <end position="143"/>
    </location>
</feature>
<evidence type="ECO:0000313" key="3">
    <source>
        <dbReference type="Proteomes" id="UP000034680"/>
    </source>
</evidence>
<dbReference type="EMBL" id="LCUC01001018">
    <property type="protein sequence ID" value="KKY29322.1"/>
    <property type="molecule type" value="Genomic_DNA"/>
</dbReference>
<feature type="compositionally biased region" description="Acidic residues" evidence="1">
    <location>
        <begin position="455"/>
        <end position="464"/>
    </location>
</feature>
<feature type="compositionally biased region" description="Basic and acidic residues" evidence="1">
    <location>
        <begin position="131"/>
        <end position="141"/>
    </location>
</feature>
<feature type="compositionally biased region" description="Acidic residues" evidence="1">
    <location>
        <begin position="116"/>
        <end position="130"/>
    </location>
</feature>
<sequence>MRDDGGEPDPGLVGLLWAEKVLRQDQRQRCNNEARKKAKTETEAEAEETDSCAIATQPIDIIPSLTQTLGRIREEMLHWIPMSSYPCHQPDATFLPGARVCALPKKGRYQQQQQQQEEEGGDNDDDDNDDDTQKTDGEPGAREQLVVTAMARFRRDMANLLGHWVDRDEQDPPAQHRDLLLNLDVSYNLWANEAAHKARAVSKALAKTAAASRRAFESGLRAPRAIDARETPDNNNNNNNNNNTWSSDQQRHPHGNNKNNNKNNHNHNHNHNNAAAKAHDRHLVLWMLRVMARHCAHLHPFRSSSSSSHQTSSPPSLLASDLLDGLEATSASLASLRPLLAGIALGREREVLTDNPSWHQYQRQKWQQQQHQQQQPPPPWHWRRLPTLDNEKRTWARHWNPHDPMDALLHRLEALQVLLDDLAADLRRVVPATDAALHRLDRLCRFFNKETLEDIDGDDDDYDDGSSGGGGGASRRAGARNGDYYADSNHRFDHYVLPTAEVAVVMLENAARRVQHLLE</sequence>
<organism evidence="2 3">
    <name type="scientific">Diaporthe ampelina</name>
    <dbReference type="NCBI Taxonomy" id="1214573"/>
    <lineage>
        <taxon>Eukaryota</taxon>
        <taxon>Fungi</taxon>
        <taxon>Dikarya</taxon>
        <taxon>Ascomycota</taxon>
        <taxon>Pezizomycotina</taxon>
        <taxon>Sordariomycetes</taxon>
        <taxon>Sordariomycetidae</taxon>
        <taxon>Diaporthales</taxon>
        <taxon>Diaporthaceae</taxon>
        <taxon>Diaporthe</taxon>
    </lineage>
</organism>
<dbReference type="Proteomes" id="UP000034680">
    <property type="component" value="Unassembled WGS sequence"/>
</dbReference>
<name>A0A0G2F3H3_9PEZI</name>
<evidence type="ECO:0000313" key="2">
    <source>
        <dbReference type="EMBL" id="KKY29322.1"/>
    </source>
</evidence>
<feature type="region of interest" description="Disordered" evidence="1">
    <location>
        <begin position="28"/>
        <end position="50"/>
    </location>
</feature>
<gene>
    <name evidence="2" type="ORF">UCDDA912_g10755</name>
</gene>
<proteinExistence type="predicted"/>
<feature type="region of interest" description="Disordered" evidence="1">
    <location>
        <begin position="455"/>
        <end position="479"/>
    </location>
</feature>
<feature type="region of interest" description="Disordered" evidence="1">
    <location>
        <begin position="358"/>
        <end position="384"/>
    </location>
</feature>
<accession>A0A0G2F3H3</accession>
<reference evidence="2 3" key="2">
    <citation type="submission" date="2015-05" db="EMBL/GenBank/DDBJ databases">
        <authorList>
            <person name="Morales-Cruz A."/>
            <person name="Amrine K.C."/>
            <person name="Cantu D."/>
        </authorList>
    </citation>
    <scope>NUCLEOTIDE SEQUENCE [LARGE SCALE GENOMIC DNA]</scope>
    <source>
        <strain evidence="2">DA912</strain>
    </source>
</reference>
<feature type="compositionally biased region" description="Low complexity" evidence="1">
    <location>
        <begin position="358"/>
        <end position="374"/>
    </location>
</feature>
<reference evidence="2 3" key="1">
    <citation type="submission" date="2015-05" db="EMBL/GenBank/DDBJ databases">
        <title>Distinctive expansion of gene families associated with plant cell wall degradation and secondary metabolism in the genomes of grapevine trunk pathogens.</title>
        <authorList>
            <person name="Lawrence D.P."/>
            <person name="Travadon R."/>
            <person name="Rolshausen P.E."/>
            <person name="Baumgartner K."/>
        </authorList>
    </citation>
    <scope>NUCLEOTIDE SEQUENCE [LARGE SCALE GENOMIC DNA]</scope>
    <source>
        <strain evidence="2">DA912</strain>
    </source>
</reference>
<protein>
    <submittedName>
        <fullName evidence="2">Uncharacterized protein</fullName>
    </submittedName>
</protein>
<dbReference type="AlphaFoldDB" id="A0A0G2F3H3"/>
<keyword evidence="3" id="KW-1185">Reference proteome</keyword>
<feature type="compositionally biased region" description="Low complexity" evidence="1">
    <location>
        <begin position="234"/>
        <end position="243"/>
    </location>
</feature>